<dbReference type="PANTHER" id="PTHR34980:SF2">
    <property type="entry name" value="INNER MEMBRANE PROTEIN YHAH-RELATED"/>
    <property type="match status" value="1"/>
</dbReference>
<keyword evidence="1" id="KW-0472">Membrane</keyword>
<evidence type="ECO:0000313" key="3">
    <source>
        <dbReference type="EMBL" id="SFK88218.1"/>
    </source>
</evidence>
<evidence type="ECO:0000256" key="1">
    <source>
        <dbReference type="SAM" id="Phobius"/>
    </source>
</evidence>
<dbReference type="RefSeq" id="WP_046790886.1">
    <property type="nucleotide sequence ID" value="NZ_CP011366.1"/>
</dbReference>
<dbReference type="GO" id="GO:0005886">
    <property type="term" value="C:plasma membrane"/>
    <property type="evidence" value="ECO:0007669"/>
    <property type="project" value="TreeGrafter"/>
</dbReference>
<keyword evidence="1" id="KW-0812">Transmembrane</keyword>
<dbReference type="Pfam" id="PF05656">
    <property type="entry name" value="DUF805"/>
    <property type="match status" value="1"/>
</dbReference>
<dbReference type="AlphaFoldDB" id="A0A0F7HNU6"/>
<evidence type="ECO:0000313" key="2">
    <source>
        <dbReference type="EMBL" id="AKG74707.1"/>
    </source>
</evidence>
<feature type="transmembrane region" description="Helical" evidence="1">
    <location>
        <begin position="75"/>
        <end position="95"/>
    </location>
</feature>
<reference evidence="4" key="2">
    <citation type="submission" date="2015-04" db="EMBL/GenBank/DDBJ databases">
        <title>Complete genome sequence of Salinicoccus halodurans strain H3B36, isolated from the Qaidam basin of China.</title>
        <authorList>
            <person name="Ma Y."/>
            <person name="Jiang K."/>
            <person name="Xue Y."/>
        </authorList>
    </citation>
    <scope>NUCLEOTIDE SEQUENCE [LARGE SCALE GENOMIC DNA]</scope>
    <source>
        <strain evidence="4">H3B36</strain>
    </source>
</reference>
<accession>A0A0F7HNU6</accession>
<dbReference type="KEGG" id="shv:AAT16_11185"/>
<dbReference type="Proteomes" id="UP000183090">
    <property type="component" value="Unassembled WGS sequence"/>
</dbReference>
<dbReference type="Proteomes" id="UP000034029">
    <property type="component" value="Chromosome"/>
</dbReference>
<dbReference type="InterPro" id="IPR008523">
    <property type="entry name" value="DUF805"/>
</dbReference>
<reference evidence="2 4" key="1">
    <citation type="journal article" date="2015" name="Int. J. Syst. Evol. Microbiol.">
        <title>Complete genome sequence of Salinicoccus halodurans H3B36, isolated from the Qaidam Basin in China.</title>
        <authorList>
            <person name="Jiang K."/>
            <person name="Xue Y."/>
            <person name="Ma Y."/>
        </authorList>
    </citation>
    <scope>NUCLEOTIDE SEQUENCE [LARGE SCALE GENOMIC DNA]</scope>
    <source>
        <strain evidence="2 4">H3B36</strain>
    </source>
</reference>
<protein>
    <submittedName>
        <fullName evidence="3">Uncharacterized membrane protein YhaH, DUF805 family</fullName>
    </submittedName>
</protein>
<sequence length="132" mass="14907">MRQAMMDYFTKAFKFTGRSTRKDYWVPNIVYGLIGIGLSIFKAPIKVQNALAVIFTVPMIALTSRRYQDTGISGWLQLPQLLSFLLLPVVFMSFVKRWMKAAAITIIALFSIMGFILTLLPSDGDNEYGKCP</sequence>
<proteinExistence type="predicted"/>
<gene>
    <name evidence="2" type="ORF">AAT16_11185</name>
    <name evidence="3" type="ORF">SAMN05216235_2210</name>
</gene>
<organism evidence="3 5">
    <name type="scientific">Salinicoccus halodurans</name>
    <dbReference type="NCBI Taxonomy" id="407035"/>
    <lineage>
        <taxon>Bacteria</taxon>
        <taxon>Bacillati</taxon>
        <taxon>Bacillota</taxon>
        <taxon>Bacilli</taxon>
        <taxon>Bacillales</taxon>
        <taxon>Staphylococcaceae</taxon>
        <taxon>Salinicoccus</taxon>
    </lineage>
</organism>
<reference evidence="3 5" key="3">
    <citation type="submission" date="2016-10" db="EMBL/GenBank/DDBJ databases">
        <authorList>
            <person name="Varghese N."/>
            <person name="Submissions S."/>
        </authorList>
    </citation>
    <scope>NUCLEOTIDE SEQUENCE [LARGE SCALE GENOMIC DNA]</scope>
    <source>
        <strain evidence="3 5">CGMCC 1.6501</strain>
    </source>
</reference>
<evidence type="ECO:0000313" key="5">
    <source>
        <dbReference type="Proteomes" id="UP000183090"/>
    </source>
</evidence>
<feature type="transmembrane region" description="Helical" evidence="1">
    <location>
        <begin position="101"/>
        <end position="120"/>
    </location>
</feature>
<feature type="transmembrane region" description="Helical" evidence="1">
    <location>
        <begin position="24"/>
        <end position="41"/>
    </location>
</feature>
<dbReference type="OrthoDB" id="9812349at2"/>
<keyword evidence="4" id="KW-1185">Reference proteome</keyword>
<keyword evidence="1" id="KW-1133">Transmembrane helix</keyword>
<dbReference type="EMBL" id="FOTB01000005">
    <property type="protein sequence ID" value="SFK88218.1"/>
    <property type="molecule type" value="Genomic_DNA"/>
</dbReference>
<evidence type="ECO:0000313" key="4">
    <source>
        <dbReference type="Proteomes" id="UP000034029"/>
    </source>
</evidence>
<dbReference type="EMBL" id="CP011366">
    <property type="protein sequence ID" value="AKG74707.1"/>
    <property type="molecule type" value="Genomic_DNA"/>
</dbReference>
<name>A0A0F7HNU6_9STAP</name>
<dbReference type="PANTHER" id="PTHR34980">
    <property type="entry name" value="INNER MEMBRANE PROTEIN-RELATED-RELATED"/>
    <property type="match status" value="1"/>
</dbReference>